<dbReference type="GO" id="GO:0006261">
    <property type="term" value="P:DNA-templated DNA replication"/>
    <property type="evidence" value="ECO:0007669"/>
    <property type="project" value="TreeGrafter"/>
</dbReference>
<sequence length="685" mass="74986">MSYQSLARKYRPRHFQDMVGQDAITKALANAIRLKRIPQGVIFSGVRGIGKTTTARLYAKALNCEQGPTAEPCNQCESCLAINDGNHEDVLEIDGASNTSVDDVRALQETLEYVPQRSPYKIYIIDEVHMLSQSAFNALLKTLEEPPQHVVFTFATTELQKVPETILSRCQTFHLKRLSLATITDRLKEILNQEKVAFEDHAIVTVAKEGRGSMRDALTFLDQVIALGDGQVTAASLKGLVNAASSQSYIDYIQALVERNGHGIIKIIDQWDERGIPLDDAVEEVAKFCRHGFVLKDLGLDALDTQLLGLAPTELEHLYRVADQSPSFDLNRIFRFLVKCRKDLDGSELDRFILENYSLEWCFDPGLPSLDDLKQLAEGKGSSPAKPESQQGSRPRQSAEDTSGTGNRSGASSGASLKQRWASAFAQDESKQTRPAAPIDTAPAPSPSPAKEPIVPQRNSEVQSGAARANSQFEPSSKLVMQKEAEAAPASGPPSSDAPPPRKKAISSVLQKIAASAEPKLTTDQPSAPQAAAPEPVPDQRGAASFPESWRALVDIWKSKMPLQGRILEETVPLAYSVDTIRVAVDPSSMAGAKLLHQEHRKRVVDGIRELFGFSGELLVESQESSVNQESSDEAPAPESLLQVRQKEEEAARQELFEELRQHPITQEALSVFGGKIDGIDMLDV</sequence>
<comment type="similarity">
    <text evidence="1 8">Belongs to the DnaX/STICHEL family.</text>
</comment>
<dbReference type="Proteomes" id="UP000192907">
    <property type="component" value="Unassembled WGS sequence"/>
</dbReference>
<dbReference type="InterPro" id="IPR008921">
    <property type="entry name" value="DNA_pol3_clamp-load_cplx_C"/>
</dbReference>
<keyword evidence="8" id="KW-0548">Nucleotidyltransferase</keyword>
<dbReference type="CDD" id="cd18137">
    <property type="entry name" value="HLD_clamp_pol_III_gamma_tau"/>
    <property type="match status" value="1"/>
</dbReference>
<dbReference type="Pfam" id="PF22608">
    <property type="entry name" value="DNAX_ATPase_lid"/>
    <property type="match status" value="1"/>
</dbReference>
<feature type="compositionally biased region" description="Polar residues" evidence="9">
    <location>
        <begin position="457"/>
        <end position="475"/>
    </location>
</feature>
<dbReference type="RefSeq" id="WP_132314755.1">
    <property type="nucleotide sequence ID" value="NZ_FWZT01000001.1"/>
</dbReference>
<dbReference type="GO" id="GO:0003887">
    <property type="term" value="F:DNA-directed DNA polymerase activity"/>
    <property type="evidence" value="ECO:0007669"/>
    <property type="project" value="UniProtKB-KW"/>
</dbReference>
<evidence type="ECO:0000256" key="3">
    <source>
        <dbReference type="ARBA" id="ARBA00022741"/>
    </source>
</evidence>
<dbReference type="EC" id="2.7.7.7" evidence="8"/>
<comment type="catalytic activity">
    <reaction evidence="7 8">
        <text>DNA(n) + a 2'-deoxyribonucleoside 5'-triphosphate = DNA(n+1) + diphosphate</text>
        <dbReference type="Rhea" id="RHEA:22508"/>
        <dbReference type="Rhea" id="RHEA-COMP:17339"/>
        <dbReference type="Rhea" id="RHEA-COMP:17340"/>
        <dbReference type="ChEBI" id="CHEBI:33019"/>
        <dbReference type="ChEBI" id="CHEBI:61560"/>
        <dbReference type="ChEBI" id="CHEBI:173112"/>
        <dbReference type="EC" id="2.7.7.7"/>
    </reaction>
</comment>
<dbReference type="InterPro" id="IPR050238">
    <property type="entry name" value="DNA_Rep/Repair_Clamp_Loader"/>
</dbReference>
<dbReference type="OrthoDB" id="5287500at2"/>
<feature type="domain" description="AAA+ ATPase" evidence="10">
    <location>
        <begin position="37"/>
        <end position="178"/>
    </location>
</feature>
<comment type="function">
    <text evidence="8">DNA polymerase III is a complex, multichain enzyme responsible for most of the replicative synthesis in bacteria. This DNA polymerase also exhibits 3' to 5' exonuclease activity.</text>
</comment>
<evidence type="ECO:0000256" key="7">
    <source>
        <dbReference type="ARBA" id="ARBA00049244"/>
    </source>
</evidence>
<dbReference type="InterPro" id="IPR045085">
    <property type="entry name" value="HLD_clamp_pol_III_gamma_tau"/>
</dbReference>
<dbReference type="Gene3D" id="1.20.272.10">
    <property type="match status" value="1"/>
</dbReference>
<evidence type="ECO:0000256" key="6">
    <source>
        <dbReference type="ARBA" id="ARBA00022932"/>
    </source>
</evidence>
<comment type="subunit">
    <text evidence="8">DNA polymerase III contains a core (composed of alpha, epsilon and theta chains) that associates with a tau subunit. This core dimerizes to form the POLIII' complex. PolIII' associates with the gamma complex (composed of gamma, delta, delta', psi and chi chains) and with the beta chain to form the complete DNA polymerase III complex.</text>
</comment>
<dbReference type="Pfam" id="PF13177">
    <property type="entry name" value="DNA_pol3_delta2"/>
    <property type="match status" value="1"/>
</dbReference>
<dbReference type="InterPro" id="IPR027417">
    <property type="entry name" value="P-loop_NTPase"/>
</dbReference>
<feature type="region of interest" description="Disordered" evidence="9">
    <location>
        <begin position="623"/>
        <end position="648"/>
    </location>
</feature>
<dbReference type="FunFam" id="1.10.8.60:FF:000013">
    <property type="entry name" value="DNA polymerase III subunit gamma/tau"/>
    <property type="match status" value="1"/>
</dbReference>
<dbReference type="SMART" id="SM00382">
    <property type="entry name" value="AAA"/>
    <property type="match status" value="1"/>
</dbReference>
<dbReference type="GO" id="GO:0046872">
    <property type="term" value="F:metal ion binding"/>
    <property type="evidence" value="ECO:0007669"/>
    <property type="project" value="UniProtKB-KW"/>
</dbReference>
<keyword evidence="2" id="KW-0479">Metal-binding</keyword>
<dbReference type="InterPro" id="IPR012763">
    <property type="entry name" value="DNA_pol_III_sug/sutau_N"/>
</dbReference>
<evidence type="ECO:0000256" key="1">
    <source>
        <dbReference type="ARBA" id="ARBA00006360"/>
    </source>
</evidence>
<keyword evidence="8" id="KW-0808">Transferase</keyword>
<dbReference type="SUPFAM" id="SSF48019">
    <property type="entry name" value="post-AAA+ oligomerization domain-like"/>
    <property type="match status" value="1"/>
</dbReference>
<evidence type="ECO:0000256" key="2">
    <source>
        <dbReference type="ARBA" id="ARBA00022723"/>
    </source>
</evidence>
<organism evidence="11 12">
    <name type="scientific">Pseudobacteriovorax antillogorgiicola</name>
    <dbReference type="NCBI Taxonomy" id="1513793"/>
    <lineage>
        <taxon>Bacteria</taxon>
        <taxon>Pseudomonadati</taxon>
        <taxon>Bdellovibrionota</taxon>
        <taxon>Oligoflexia</taxon>
        <taxon>Oligoflexales</taxon>
        <taxon>Pseudobacteriovoracaceae</taxon>
        <taxon>Pseudobacteriovorax</taxon>
    </lineage>
</organism>
<dbReference type="GO" id="GO:0009360">
    <property type="term" value="C:DNA polymerase III complex"/>
    <property type="evidence" value="ECO:0007669"/>
    <property type="project" value="InterPro"/>
</dbReference>
<dbReference type="PANTHER" id="PTHR11669">
    <property type="entry name" value="REPLICATION FACTOR C / DNA POLYMERASE III GAMMA-TAU SUBUNIT"/>
    <property type="match status" value="1"/>
</dbReference>
<accession>A0A1Y6B7A2</accession>
<dbReference type="NCBIfam" id="TIGR02397">
    <property type="entry name" value="dnaX_nterm"/>
    <property type="match status" value="1"/>
</dbReference>
<keyword evidence="6 8" id="KW-0239">DNA-directed DNA polymerase</keyword>
<dbReference type="AlphaFoldDB" id="A0A1Y6B7A2"/>
<evidence type="ECO:0000256" key="8">
    <source>
        <dbReference type="RuleBase" id="RU364063"/>
    </source>
</evidence>
<dbReference type="EMBL" id="FWZT01000001">
    <property type="protein sequence ID" value="SME88111.1"/>
    <property type="molecule type" value="Genomic_DNA"/>
</dbReference>
<dbReference type="FunFam" id="3.40.50.300:FF:000014">
    <property type="entry name" value="DNA polymerase III subunit gamma/tau"/>
    <property type="match status" value="1"/>
</dbReference>
<feature type="compositionally biased region" description="Low complexity" evidence="9">
    <location>
        <begin position="525"/>
        <end position="534"/>
    </location>
</feature>
<keyword evidence="3 8" id="KW-0547">Nucleotide-binding</keyword>
<dbReference type="STRING" id="1513793.SAMN06296036_101108"/>
<evidence type="ECO:0000256" key="5">
    <source>
        <dbReference type="ARBA" id="ARBA00022840"/>
    </source>
</evidence>
<gene>
    <name evidence="8" type="primary">dnaX</name>
    <name evidence="11" type="ORF">SAMN06296036_101108</name>
</gene>
<feature type="region of interest" description="Disordered" evidence="9">
    <location>
        <begin position="373"/>
        <end position="543"/>
    </location>
</feature>
<evidence type="ECO:0000256" key="4">
    <source>
        <dbReference type="ARBA" id="ARBA00022833"/>
    </source>
</evidence>
<feature type="compositionally biased region" description="Polar residues" evidence="9">
    <location>
        <begin position="388"/>
        <end position="416"/>
    </location>
</feature>
<keyword evidence="4" id="KW-0862">Zinc</keyword>
<keyword evidence="5 8" id="KW-0067">ATP-binding</keyword>
<proteinExistence type="inferred from homology"/>
<evidence type="ECO:0000259" key="10">
    <source>
        <dbReference type="SMART" id="SM00382"/>
    </source>
</evidence>
<dbReference type="CDD" id="cd00009">
    <property type="entry name" value="AAA"/>
    <property type="match status" value="1"/>
</dbReference>
<protein>
    <recommendedName>
        <fullName evidence="8">DNA polymerase III subunit gamma/tau</fullName>
        <ecNumber evidence="8">2.7.7.7</ecNumber>
    </recommendedName>
</protein>
<evidence type="ECO:0000256" key="9">
    <source>
        <dbReference type="SAM" id="MobiDB-lite"/>
    </source>
</evidence>
<evidence type="ECO:0000313" key="12">
    <source>
        <dbReference type="Proteomes" id="UP000192907"/>
    </source>
</evidence>
<reference evidence="12" key="1">
    <citation type="submission" date="2017-04" db="EMBL/GenBank/DDBJ databases">
        <authorList>
            <person name="Varghese N."/>
            <person name="Submissions S."/>
        </authorList>
    </citation>
    <scope>NUCLEOTIDE SEQUENCE [LARGE SCALE GENOMIC DNA]</scope>
    <source>
        <strain evidence="12">RKEM611</strain>
    </source>
</reference>
<dbReference type="InterPro" id="IPR003593">
    <property type="entry name" value="AAA+_ATPase"/>
</dbReference>
<dbReference type="PANTHER" id="PTHR11669:SF0">
    <property type="entry name" value="PROTEIN STICHEL-LIKE 2"/>
    <property type="match status" value="1"/>
</dbReference>
<dbReference type="Gene3D" id="1.10.8.60">
    <property type="match status" value="1"/>
</dbReference>
<name>A0A1Y6B7A2_9BACT</name>
<evidence type="ECO:0000313" key="11">
    <source>
        <dbReference type="EMBL" id="SME88111.1"/>
    </source>
</evidence>
<dbReference type="SUPFAM" id="SSF52540">
    <property type="entry name" value="P-loop containing nucleoside triphosphate hydrolases"/>
    <property type="match status" value="1"/>
</dbReference>
<keyword evidence="8" id="KW-0235">DNA replication</keyword>
<keyword evidence="12" id="KW-1185">Reference proteome</keyword>
<dbReference type="Gene3D" id="3.40.50.300">
    <property type="entry name" value="P-loop containing nucleotide triphosphate hydrolases"/>
    <property type="match status" value="1"/>
</dbReference>
<dbReference type="GO" id="GO:0003677">
    <property type="term" value="F:DNA binding"/>
    <property type="evidence" value="ECO:0007669"/>
    <property type="project" value="InterPro"/>
</dbReference>
<dbReference type="GO" id="GO:0005524">
    <property type="term" value="F:ATP binding"/>
    <property type="evidence" value="ECO:0007669"/>
    <property type="project" value="UniProtKB-KW"/>
</dbReference>